<feature type="binding site" evidence="9">
    <location>
        <position position="188"/>
    </location>
    <ligand>
        <name>Zn(2+)</name>
        <dbReference type="ChEBI" id="CHEBI:29105"/>
    </ligand>
</feature>
<organism evidence="12 13">
    <name type="scientific">Adiantum capillus-veneris</name>
    <name type="common">Maidenhair fern</name>
    <dbReference type="NCBI Taxonomy" id="13818"/>
    <lineage>
        <taxon>Eukaryota</taxon>
        <taxon>Viridiplantae</taxon>
        <taxon>Streptophyta</taxon>
        <taxon>Embryophyta</taxon>
        <taxon>Tracheophyta</taxon>
        <taxon>Polypodiopsida</taxon>
        <taxon>Polypodiidae</taxon>
        <taxon>Polypodiales</taxon>
        <taxon>Pteridineae</taxon>
        <taxon>Pteridaceae</taxon>
        <taxon>Vittarioideae</taxon>
        <taxon>Adiantum</taxon>
    </lineage>
</organism>
<dbReference type="InterPro" id="IPR011051">
    <property type="entry name" value="RmlC_Cupin_sf"/>
</dbReference>
<feature type="binding site" evidence="9">
    <location>
        <position position="161"/>
    </location>
    <ligand>
        <name>Zn(2+)</name>
        <dbReference type="ChEBI" id="CHEBI:29105"/>
    </ligand>
</feature>
<dbReference type="InterPro" id="IPR046458">
    <property type="entry name" value="PMI_typeI_hel"/>
</dbReference>
<dbReference type="GO" id="GO:0008270">
    <property type="term" value="F:zinc ion binding"/>
    <property type="evidence" value="ECO:0007669"/>
    <property type="project" value="InterPro"/>
</dbReference>
<dbReference type="InterPro" id="IPR046457">
    <property type="entry name" value="PMI_typeI_cat"/>
</dbReference>
<keyword evidence="5 9" id="KW-0479">Metal-binding</keyword>
<dbReference type="AlphaFoldDB" id="A0A9D4UMB7"/>
<name>A0A9D4UMB7_ADICA</name>
<evidence type="ECO:0000256" key="5">
    <source>
        <dbReference type="ARBA" id="ARBA00022723"/>
    </source>
</evidence>
<evidence type="ECO:0000256" key="6">
    <source>
        <dbReference type="ARBA" id="ARBA00022833"/>
    </source>
</evidence>
<evidence type="ECO:0000256" key="4">
    <source>
        <dbReference type="ARBA" id="ARBA00011956"/>
    </source>
</evidence>
<dbReference type="OrthoDB" id="6605218at2759"/>
<comment type="cofactor">
    <cofactor evidence="9">
        <name>Zn(2+)</name>
        <dbReference type="ChEBI" id="CHEBI:29105"/>
    </cofactor>
    <text evidence="9">Binds 1 zinc ion per subunit.</text>
</comment>
<dbReference type="Proteomes" id="UP000886520">
    <property type="component" value="Chromosome 14"/>
</dbReference>
<proteinExistence type="inferred from homology"/>
<accession>A0A9D4UMB7</accession>
<evidence type="ECO:0000256" key="2">
    <source>
        <dbReference type="ARBA" id="ARBA00004666"/>
    </source>
</evidence>
<evidence type="ECO:0000259" key="10">
    <source>
        <dbReference type="Pfam" id="PF20511"/>
    </source>
</evidence>
<dbReference type="GO" id="GO:0005829">
    <property type="term" value="C:cytosol"/>
    <property type="evidence" value="ECO:0007669"/>
    <property type="project" value="TreeGrafter"/>
</dbReference>
<dbReference type="PANTHER" id="PTHR10309:SF0">
    <property type="entry name" value="MANNOSE-6-PHOSPHATE ISOMERASE"/>
    <property type="match status" value="1"/>
</dbReference>
<feature type="active site" evidence="8">
    <location>
        <position position="344"/>
    </location>
</feature>
<dbReference type="PROSITE" id="PS00966">
    <property type="entry name" value="PMI_I_2"/>
    <property type="match status" value="1"/>
</dbReference>
<dbReference type="NCBIfam" id="TIGR00218">
    <property type="entry name" value="manA"/>
    <property type="match status" value="1"/>
</dbReference>
<dbReference type="FunFam" id="2.60.120.10:FF:000044">
    <property type="entry name" value="Mannose-6-phosphate isomerase"/>
    <property type="match status" value="1"/>
</dbReference>
<sequence>MDSGKNRVLRLQCAIKNYEWGQRGQESAVGRLYALQSEAPLDPDKPYAELWMGTHGSGPSFVVFDEEHDVAGTCKTVGKMNGSLSHNARHHIGDQNVSGDGNDWRANGPYNGNELPQRSMLLKDWFSENPKVLGNKVVAEWGIDLPFLFKVLSVRKALSIQAHPNKQLADYLHRLQPSIYKDANHKPEMAFAITDFEALCGFVSPQELQSIGETVPELQRVLGASLLRALMDVPKSCENDVKTTLKAAFTAIMSASKDVITEVLTHLLRRLRKAQQEHSLTQKELLVLRLAEQYPGDVGILSALFLNYIRLNPGQALYLDANEPHAYLSGDCLECMATSDNVVRAGLTPKYIDIKTLCDMLTYKQGMPEILLGADINIYTKRYSPPFDEFEMDSCMLPIGHSVELSSIEGPSILLVLEGSGTLSELHVKRPSTFRLQSGDILFISAGTHFDVTVSPTSRTGLRFYRAGVNSRFLLKS</sequence>
<dbReference type="InterPro" id="IPR018050">
    <property type="entry name" value="Pmannose_isomerase-type1_CS"/>
</dbReference>
<reference evidence="12" key="1">
    <citation type="submission" date="2021-01" db="EMBL/GenBank/DDBJ databases">
        <title>Adiantum capillus-veneris genome.</title>
        <authorList>
            <person name="Fang Y."/>
            <person name="Liao Q."/>
        </authorList>
    </citation>
    <scope>NUCLEOTIDE SEQUENCE</scope>
    <source>
        <strain evidence="12">H3</strain>
        <tissue evidence="12">Leaf</tissue>
    </source>
</reference>
<dbReference type="InterPro" id="IPR016305">
    <property type="entry name" value="Mannose-6-P_Isomerase"/>
</dbReference>
<keyword evidence="6 9" id="KW-0862">Zinc</keyword>
<feature type="domain" description="Phosphomannose isomerase type I helical insertion" evidence="11">
    <location>
        <begin position="238"/>
        <end position="306"/>
    </location>
</feature>
<dbReference type="PROSITE" id="PS00965">
    <property type="entry name" value="PMI_I_1"/>
    <property type="match status" value="1"/>
</dbReference>
<dbReference type="PANTHER" id="PTHR10309">
    <property type="entry name" value="MANNOSE-6-PHOSPHATE ISOMERASE"/>
    <property type="match status" value="1"/>
</dbReference>
<dbReference type="Gene3D" id="1.10.441.10">
    <property type="entry name" value="Phosphomannose Isomerase, domain 2"/>
    <property type="match status" value="1"/>
</dbReference>
<dbReference type="Pfam" id="PF20511">
    <property type="entry name" value="PMI_typeI_cat"/>
    <property type="match status" value="2"/>
</dbReference>
<evidence type="ECO:0000256" key="7">
    <source>
        <dbReference type="ARBA" id="ARBA00023235"/>
    </source>
</evidence>
<dbReference type="PIRSF" id="PIRSF001480">
    <property type="entry name" value="Mannose-6-phosphate_isomerase"/>
    <property type="match status" value="1"/>
</dbReference>
<dbReference type="InterPro" id="IPR001250">
    <property type="entry name" value="Man6P_Isoase-1"/>
</dbReference>
<dbReference type="GO" id="GO:0009298">
    <property type="term" value="P:GDP-mannose biosynthetic process"/>
    <property type="evidence" value="ECO:0007669"/>
    <property type="project" value="InterPro"/>
</dbReference>
<comment type="catalytic activity">
    <reaction evidence="1">
        <text>D-mannose 6-phosphate = D-fructose 6-phosphate</text>
        <dbReference type="Rhea" id="RHEA:12356"/>
        <dbReference type="ChEBI" id="CHEBI:58735"/>
        <dbReference type="ChEBI" id="CHEBI:61527"/>
        <dbReference type="EC" id="5.3.1.8"/>
    </reaction>
</comment>
<dbReference type="Gene3D" id="2.60.120.10">
    <property type="entry name" value="Jelly Rolls"/>
    <property type="match status" value="2"/>
</dbReference>
<evidence type="ECO:0000259" key="11">
    <source>
        <dbReference type="Pfam" id="PF20512"/>
    </source>
</evidence>
<dbReference type="CDD" id="cd07011">
    <property type="entry name" value="cupin_PMI_type_I_N"/>
    <property type="match status" value="1"/>
</dbReference>
<keyword evidence="13" id="KW-1185">Reference proteome</keyword>
<feature type="binding site" evidence="9">
    <location>
        <position position="163"/>
    </location>
    <ligand>
        <name>Zn(2+)</name>
        <dbReference type="ChEBI" id="CHEBI:29105"/>
    </ligand>
</feature>
<dbReference type="SUPFAM" id="SSF51182">
    <property type="entry name" value="RmlC-like cupins"/>
    <property type="match status" value="2"/>
</dbReference>
<dbReference type="PRINTS" id="PR00714">
    <property type="entry name" value="MAN6PISMRASE"/>
</dbReference>
<dbReference type="InterPro" id="IPR014710">
    <property type="entry name" value="RmlC-like_jellyroll"/>
</dbReference>
<dbReference type="GO" id="GO:0004476">
    <property type="term" value="F:mannose-6-phosphate isomerase activity"/>
    <property type="evidence" value="ECO:0007669"/>
    <property type="project" value="UniProtKB-EC"/>
</dbReference>
<dbReference type="EC" id="5.3.1.8" evidence="4"/>
<evidence type="ECO:0000256" key="3">
    <source>
        <dbReference type="ARBA" id="ARBA00010772"/>
    </source>
</evidence>
<comment type="caution">
    <text evidence="12">The sequence shown here is derived from an EMBL/GenBank/DDBJ whole genome shotgun (WGS) entry which is preliminary data.</text>
</comment>
<evidence type="ECO:0000256" key="9">
    <source>
        <dbReference type="PIRSR" id="PIRSR001480-2"/>
    </source>
</evidence>
<evidence type="ECO:0000256" key="1">
    <source>
        <dbReference type="ARBA" id="ARBA00000757"/>
    </source>
</evidence>
<gene>
    <name evidence="12" type="ORF">GOP47_0014834</name>
</gene>
<dbReference type="Pfam" id="PF20512">
    <property type="entry name" value="PMI_typeI_hel"/>
    <property type="match status" value="1"/>
</dbReference>
<feature type="domain" description="Phosphomannose isomerase type I catalytic" evidence="10">
    <location>
        <begin position="116"/>
        <end position="202"/>
    </location>
</feature>
<comment type="similarity">
    <text evidence="3">Belongs to the mannose-6-phosphate isomerase type 1 family.</text>
</comment>
<feature type="domain" description="Phosphomannose isomerase type I catalytic" evidence="10">
    <location>
        <begin position="8"/>
        <end position="69"/>
    </location>
</feature>
<evidence type="ECO:0000313" key="13">
    <source>
        <dbReference type="Proteomes" id="UP000886520"/>
    </source>
</evidence>
<comment type="pathway">
    <text evidence="2">Nucleotide-sugar biosynthesis; GDP-alpha-D-mannose biosynthesis; alpha-D-mannose 1-phosphate from D-fructose 6-phosphate: step 1/2.</text>
</comment>
<dbReference type="GO" id="GO:0005975">
    <property type="term" value="P:carbohydrate metabolic process"/>
    <property type="evidence" value="ECO:0007669"/>
    <property type="project" value="InterPro"/>
</dbReference>
<evidence type="ECO:0000313" key="12">
    <source>
        <dbReference type="EMBL" id="KAI5070491.1"/>
    </source>
</evidence>
<feature type="binding site" evidence="9">
    <location>
        <position position="325"/>
    </location>
    <ligand>
        <name>Zn(2+)</name>
        <dbReference type="ChEBI" id="CHEBI:29105"/>
    </ligand>
</feature>
<keyword evidence="7" id="KW-0413">Isomerase</keyword>
<dbReference type="EMBL" id="JABFUD020000014">
    <property type="protein sequence ID" value="KAI5070491.1"/>
    <property type="molecule type" value="Genomic_DNA"/>
</dbReference>
<protein>
    <recommendedName>
        <fullName evidence="4">mannose-6-phosphate isomerase</fullName>
        <ecNumber evidence="4">5.3.1.8</ecNumber>
    </recommendedName>
</protein>
<evidence type="ECO:0000256" key="8">
    <source>
        <dbReference type="PIRSR" id="PIRSR001480-1"/>
    </source>
</evidence>